<reference evidence="2 3" key="1">
    <citation type="submission" date="2019-06" db="EMBL/GenBank/DDBJ databases">
        <authorList>
            <person name="Rodrigo-Torres L."/>
            <person name="Arahal R. D."/>
            <person name="Lucena T."/>
        </authorList>
    </citation>
    <scope>NUCLEOTIDE SEQUENCE [LARGE SCALE GENOMIC DNA]</scope>
    <source>
        <strain evidence="2 3">SB0023/3</strain>
    </source>
</reference>
<accession>A0A509E6R2</accession>
<sequence>MQGASLALRWISALRRHARVLVVSAPLLCFAGPAAADPMPSRFGPAFAGQRSPQPLRIESSLSVQVPLPAGSNSDEQLQLGEAVRKAIYGTAARECATLKDAFHAECRLQSVRINSNVQRRGTGTDILFINGTASYELAETAN</sequence>
<organism evidence="2 3">
    <name type="scientific">Methylobacterium symbioticum</name>
    <dbReference type="NCBI Taxonomy" id="2584084"/>
    <lineage>
        <taxon>Bacteria</taxon>
        <taxon>Pseudomonadati</taxon>
        <taxon>Pseudomonadota</taxon>
        <taxon>Alphaproteobacteria</taxon>
        <taxon>Hyphomicrobiales</taxon>
        <taxon>Methylobacteriaceae</taxon>
        <taxon>Methylobacterium</taxon>
    </lineage>
</organism>
<name>A0A509E6R2_9HYPH</name>
<dbReference type="EMBL" id="CABFPH010000003">
    <property type="protein sequence ID" value="VUD69907.1"/>
    <property type="molecule type" value="Genomic_DNA"/>
</dbReference>
<keyword evidence="1" id="KW-0732">Signal</keyword>
<gene>
    <name evidence="2" type="ORF">MET9862_00467</name>
</gene>
<evidence type="ECO:0008006" key="4">
    <source>
        <dbReference type="Google" id="ProtNLM"/>
    </source>
</evidence>
<dbReference type="AlphaFoldDB" id="A0A509E6R2"/>
<evidence type="ECO:0000313" key="2">
    <source>
        <dbReference type="EMBL" id="VUD69907.1"/>
    </source>
</evidence>
<feature type="chain" id="PRO_5021342865" description="UrcA family protein" evidence="1">
    <location>
        <begin position="37"/>
        <end position="143"/>
    </location>
</feature>
<keyword evidence="3" id="KW-1185">Reference proteome</keyword>
<dbReference type="Proteomes" id="UP000410984">
    <property type="component" value="Unassembled WGS sequence"/>
</dbReference>
<proteinExistence type="predicted"/>
<evidence type="ECO:0000313" key="3">
    <source>
        <dbReference type="Proteomes" id="UP000410984"/>
    </source>
</evidence>
<protein>
    <recommendedName>
        <fullName evidence="4">UrcA family protein</fullName>
    </recommendedName>
</protein>
<evidence type="ECO:0000256" key="1">
    <source>
        <dbReference type="SAM" id="SignalP"/>
    </source>
</evidence>
<feature type="signal peptide" evidence="1">
    <location>
        <begin position="1"/>
        <end position="36"/>
    </location>
</feature>